<dbReference type="Gene3D" id="3.30.1540.10">
    <property type="entry name" value="formyl-coa transferase, domain 3"/>
    <property type="match status" value="1"/>
</dbReference>
<evidence type="ECO:0000313" key="3">
    <source>
        <dbReference type="Proteomes" id="UP000769766"/>
    </source>
</evidence>
<dbReference type="AlphaFoldDB" id="A0A932CNZ7"/>
<dbReference type="EMBL" id="JACPRF010000212">
    <property type="protein sequence ID" value="MBI2876601.1"/>
    <property type="molecule type" value="Genomic_DNA"/>
</dbReference>
<sequence length="395" mass="44017">MKAALEGIKILDLSRLLPFEYGTLLLADLGAEVLKVEEPGRGDYMRKIPPLLKEEGAIFLLLDRNKKSLTLNLRAREGKEILLQLVRQADVLFESFRPGTLDRLGLGYSQLQEVNPRLIYCSSTGYGQEGPYQDRPGHDSNYLSIAGILGVLSGKGRPPLIPGLPIADMTAGLFSAFAILVGLLARQQTGRGQHIDVPMTDCMLSFNSPNVAHHLALLQDPQRSMTEGTMSWGQEVPWRNVYETQDGRYLCFANLEEKFWANLCTAIGRPDLAGQHDTPQERSHQITEELRLLFRSKTLAEWCGIVEGIDTCFSPVHTMEEVLRDPHLTARQMFTEVDHPVEGKLLQVSFPLKLSETPAQVQSPAPLLGEHTAEVLKRLGYGEEAIQRLRDQGVV</sequence>
<dbReference type="Proteomes" id="UP000769766">
    <property type="component" value="Unassembled WGS sequence"/>
</dbReference>
<dbReference type="PANTHER" id="PTHR48207">
    <property type="entry name" value="SUCCINATE--HYDROXYMETHYLGLUTARATE COA-TRANSFERASE"/>
    <property type="match status" value="1"/>
</dbReference>
<reference evidence="2" key="1">
    <citation type="submission" date="2020-07" db="EMBL/GenBank/DDBJ databases">
        <title>Huge and variable diversity of episymbiotic CPR bacteria and DPANN archaea in groundwater ecosystems.</title>
        <authorList>
            <person name="He C.Y."/>
            <person name="Keren R."/>
            <person name="Whittaker M."/>
            <person name="Farag I.F."/>
            <person name="Doudna J."/>
            <person name="Cate J.H.D."/>
            <person name="Banfield J.F."/>
        </authorList>
    </citation>
    <scope>NUCLEOTIDE SEQUENCE</scope>
    <source>
        <strain evidence="2">NC_groundwater_672_Ag_B-0.1um_62_36</strain>
    </source>
</reference>
<dbReference type="InterPro" id="IPR050483">
    <property type="entry name" value="CoA-transferase_III_domain"/>
</dbReference>
<dbReference type="InterPro" id="IPR044855">
    <property type="entry name" value="CoA-Trfase_III_dom3_sf"/>
</dbReference>
<dbReference type="GO" id="GO:0008410">
    <property type="term" value="F:CoA-transferase activity"/>
    <property type="evidence" value="ECO:0007669"/>
    <property type="project" value="TreeGrafter"/>
</dbReference>
<proteinExistence type="predicted"/>
<protein>
    <submittedName>
        <fullName evidence="2">CoA transferase</fullName>
    </submittedName>
</protein>
<dbReference type="SUPFAM" id="SSF89796">
    <property type="entry name" value="CoA-transferase family III (CaiB/BaiF)"/>
    <property type="match status" value="1"/>
</dbReference>
<gene>
    <name evidence="2" type="ORF">HYY20_06945</name>
</gene>
<comment type="caution">
    <text evidence="2">The sequence shown here is derived from an EMBL/GenBank/DDBJ whole genome shotgun (WGS) entry which is preliminary data.</text>
</comment>
<dbReference type="PANTHER" id="PTHR48207:SF3">
    <property type="entry name" value="SUCCINATE--HYDROXYMETHYLGLUTARATE COA-TRANSFERASE"/>
    <property type="match status" value="1"/>
</dbReference>
<organism evidence="2 3">
    <name type="scientific">Tectimicrobiota bacterium</name>
    <dbReference type="NCBI Taxonomy" id="2528274"/>
    <lineage>
        <taxon>Bacteria</taxon>
        <taxon>Pseudomonadati</taxon>
        <taxon>Nitrospinota/Tectimicrobiota group</taxon>
        <taxon>Candidatus Tectimicrobiota</taxon>
    </lineage>
</organism>
<name>A0A932CNZ7_UNCTE</name>
<dbReference type="InterPro" id="IPR003673">
    <property type="entry name" value="CoA-Trfase_fam_III"/>
</dbReference>
<dbReference type="InterPro" id="IPR023606">
    <property type="entry name" value="CoA-Trfase_III_dom_1_sf"/>
</dbReference>
<evidence type="ECO:0000256" key="1">
    <source>
        <dbReference type="ARBA" id="ARBA00022679"/>
    </source>
</evidence>
<dbReference type="Gene3D" id="3.40.50.10540">
    <property type="entry name" value="Crotonobetainyl-coa:carnitine coa-transferase, domain 1"/>
    <property type="match status" value="1"/>
</dbReference>
<evidence type="ECO:0000313" key="2">
    <source>
        <dbReference type="EMBL" id="MBI2876601.1"/>
    </source>
</evidence>
<keyword evidence="1 2" id="KW-0808">Transferase</keyword>
<dbReference type="Pfam" id="PF02515">
    <property type="entry name" value="CoA_transf_3"/>
    <property type="match status" value="1"/>
</dbReference>
<accession>A0A932CNZ7</accession>